<proteinExistence type="predicted"/>
<protein>
    <submittedName>
        <fullName evidence="1">Uncharacterized protein</fullName>
    </submittedName>
</protein>
<gene>
    <name evidence="1" type="ORF">KPL71_011971</name>
</gene>
<accession>A0ACB8L7U5</accession>
<name>A0ACB8L7U5_CITSI</name>
<dbReference type="Proteomes" id="UP000829398">
    <property type="component" value="Chromosome 4"/>
</dbReference>
<dbReference type="EMBL" id="CM039173">
    <property type="protein sequence ID" value="KAH9769365.1"/>
    <property type="molecule type" value="Genomic_DNA"/>
</dbReference>
<organism evidence="1 2">
    <name type="scientific">Citrus sinensis</name>
    <name type="common">Sweet orange</name>
    <name type="synonym">Citrus aurantium var. sinensis</name>
    <dbReference type="NCBI Taxonomy" id="2711"/>
    <lineage>
        <taxon>Eukaryota</taxon>
        <taxon>Viridiplantae</taxon>
        <taxon>Streptophyta</taxon>
        <taxon>Embryophyta</taxon>
        <taxon>Tracheophyta</taxon>
        <taxon>Spermatophyta</taxon>
        <taxon>Magnoliopsida</taxon>
        <taxon>eudicotyledons</taxon>
        <taxon>Gunneridae</taxon>
        <taxon>Pentapetalae</taxon>
        <taxon>rosids</taxon>
        <taxon>malvids</taxon>
        <taxon>Sapindales</taxon>
        <taxon>Rutaceae</taxon>
        <taxon>Aurantioideae</taxon>
        <taxon>Citrus</taxon>
    </lineage>
</organism>
<evidence type="ECO:0000313" key="1">
    <source>
        <dbReference type="EMBL" id="KAH9769365.1"/>
    </source>
</evidence>
<keyword evidence="2" id="KW-1185">Reference proteome</keyword>
<evidence type="ECO:0000313" key="2">
    <source>
        <dbReference type="Proteomes" id="UP000829398"/>
    </source>
</evidence>
<reference evidence="2" key="1">
    <citation type="journal article" date="2023" name="Hortic. Res.">
        <title>A chromosome-level phased genome enabling allele-level studies in sweet orange: a case study on citrus Huanglongbing tolerance.</title>
        <authorList>
            <person name="Wu B."/>
            <person name="Yu Q."/>
            <person name="Deng Z."/>
            <person name="Duan Y."/>
            <person name="Luo F."/>
            <person name="Gmitter F. Jr."/>
        </authorList>
    </citation>
    <scope>NUCLEOTIDE SEQUENCE [LARGE SCALE GENOMIC DNA]</scope>
    <source>
        <strain evidence="2">cv. Valencia</strain>
    </source>
</reference>
<sequence>MCDPDCPCLEEEDDNDDFNRRPRRRKKKSHKLDPCHRKPPLPPDDLDSLMPLPIYRKGLRLIQKKYKQRPCRQGTTLSSSPATLVQPCMMFSSNSYQEQFPPLEKQIDPQKNVTTKPFVHSPVTPNGQLEEPKPFEAVLNWQTQNARAQNSAFKSLDEKIEKVASQVKQTNTKPESPPTYRQPSNPQPSPKPQSTQKNKEPVHQYSSQVLPHLSKSDETSPSQTEEISTDEESFSTTVDVSKLLMVQPSTGSNKPSPSSPPQTPIVEEADSNTNPTPHQENSPPKPSNGPWFTFDDIPRVKLPAIFQEFSAWIDVQMLRTGATTQTVLKEFSSRFTVSLRDWFESMGPYRQLQVVQAQISLQENVYNVLQAQFLGVIYEQFLGEAIAANEQTRREFHLMKCCSLQIKDLDFHYKRMSTMYYKLNSFNDPSLKHVFVASLLKEIQPELQRQFTIH</sequence>
<comment type="caution">
    <text evidence="1">The sequence shown here is derived from an EMBL/GenBank/DDBJ whole genome shotgun (WGS) entry which is preliminary data.</text>
</comment>